<evidence type="ECO:0000256" key="3">
    <source>
        <dbReference type="ARBA" id="ARBA00022729"/>
    </source>
</evidence>
<accession>A0AAX3LQX9</accession>
<keyword evidence="9" id="KW-0282">Flagellum</keyword>
<dbReference type="PANTHER" id="PTHR34933:SF1">
    <property type="entry name" value="FLAGELLAR L-RING PROTEIN"/>
    <property type="match status" value="1"/>
</dbReference>
<dbReference type="RefSeq" id="WP_271689273.1">
    <property type="nucleotide sequence ID" value="NZ_CP116423.1"/>
</dbReference>
<proteinExistence type="inferred from homology"/>
<dbReference type="InterPro" id="IPR000527">
    <property type="entry name" value="Flag_Lring"/>
</dbReference>
<evidence type="ECO:0000256" key="6">
    <source>
        <dbReference type="ARBA" id="ARBA00023237"/>
    </source>
</evidence>
<dbReference type="Pfam" id="PF02107">
    <property type="entry name" value="FlgH"/>
    <property type="match status" value="1"/>
</dbReference>
<dbReference type="GO" id="GO:0071973">
    <property type="term" value="P:bacterial-type flagellum-dependent cell motility"/>
    <property type="evidence" value="ECO:0007669"/>
    <property type="project" value="InterPro"/>
</dbReference>
<keyword evidence="3 7" id="KW-0732">Signal</keyword>
<protein>
    <recommendedName>
        <fullName evidence="7">Flagellar L-ring protein</fullName>
    </recommendedName>
    <alternativeName>
        <fullName evidence="7">Basal body L-ring protein</fullName>
    </alternativeName>
</protein>
<dbReference type="PRINTS" id="PR01008">
    <property type="entry name" value="FLGLRINGFLGH"/>
</dbReference>
<keyword evidence="7" id="KW-0449">Lipoprotein</keyword>
<evidence type="ECO:0000256" key="7">
    <source>
        <dbReference type="HAMAP-Rule" id="MF_00415"/>
    </source>
</evidence>
<evidence type="ECO:0000313" key="10">
    <source>
        <dbReference type="Proteomes" id="UP001210770"/>
    </source>
</evidence>
<keyword evidence="6 7" id="KW-0998">Cell outer membrane</keyword>
<evidence type="ECO:0000256" key="2">
    <source>
        <dbReference type="ARBA" id="ARBA00006929"/>
    </source>
</evidence>
<name>A0AAX3LQX9_9RHOB</name>
<evidence type="ECO:0000313" key="9">
    <source>
        <dbReference type="EMBL" id="WCE71091.1"/>
    </source>
</evidence>
<sequence>MTTAFARPSALMLGAALALSACDTADHFDRDPQPSPIVVDGQAIPEVARVQVPMPAVAMEPPRRGSAKASLFSARSEALFADQRADDIGDIVTVVISIDDRAQLRNSTDREREGASSIGFPTFFGYGAKIAAILPGISAADLPSGDIVEVGSASEASGSGAISRNEQIELKVAALVIDKLPNGTLVVAGRQEILVNQELRELRMAGIVRPADIRDDNTISYDKIAEARIAYGGRGTLSRAQERSYGEDAMDVILPY</sequence>
<dbReference type="EMBL" id="CP116423">
    <property type="protein sequence ID" value="WCE71091.1"/>
    <property type="molecule type" value="Genomic_DNA"/>
</dbReference>
<dbReference type="AlphaFoldDB" id="A0AAX3LQX9"/>
<feature type="chain" id="PRO_5044016338" description="Flagellar L-ring protein" evidence="8">
    <location>
        <begin position="22"/>
        <end position="256"/>
    </location>
</feature>
<evidence type="ECO:0000256" key="4">
    <source>
        <dbReference type="ARBA" id="ARBA00023136"/>
    </source>
</evidence>
<dbReference type="PANTHER" id="PTHR34933">
    <property type="entry name" value="FLAGELLAR L-RING PROTEIN"/>
    <property type="match status" value="1"/>
</dbReference>
<dbReference type="GO" id="GO:0009427">
    <property type="term" value="C:bacterial-type flagellum basal body, distal rod, L ring"/>
    <property type="evidence" value="ECO:0007669"/>
    <property type="project" value="InterPro"/>
</dbReference>
<keyword evidence="9" id="KW-0969">Cilium</keyword>
<dbReference type="HAMAP" id="MF_00415">
    <property type="entry name" value="FlgH"/>
    <property type="match status" value="1"/>
</dbReference>
<comment type="similarity">
    <text evidence="2 7">Belongs to the FlgH family.</text>
</comment>
<feature type="signal peptide" evidence="8">
    <location>
        <begin position="1"/>
        <end position="21"/>
    </location>
</feature>
<keyword evidence="4 7" id="KW-0472">Membrane</keyword>
<dbReference type="PROSITE" id="PS51257">
    <property type="entry name" value="PROKAR_LIPOPROTEIN"/>
    <property type="match status" value="1"/>
</dbReference>
<reference evidence="9" key="1">
    <citation type="submission" date="2023-01" db="EMBL/GenBank/DDBJ databases">
        <title>Comparative genomic analysis of cold water coral derived Sulfitobacter faviae: insights into their metabolism and habitat adaptation.</title>
        <authorList>
            <person name="Guo Y."/>
            <person name="Lin S."/>
            <person name="Huang Z."/>
            <person name="Tang K."/>
            <person name="Wang X."/>
        </authorList>
    </citation>
    <scope>NUCLEOTIDE SEQUENCE</scope>
    <source>
        <strain evidence="9">SCSIO W_1865</strain>
    </source>
</reference>
<evidence type="ECO:0000256" key="1">
    <source>
        <dbReference type="ARBA" id="ARBA00002591"/>
    </source>
</evidence>
<comment type="function">
    <text evidence="1 7">Assembles around the rod to form the L-ring and probably protects the motor/basal body from shearing forces during rotation.</text>
</comment>
<comment type="subunit">
    <text evidence="7">The basal body constitutes a major portion of the flagellar organelle and consists of four rings (L,P,S, and M) mounted on a central rod.</text>
</comment>
<keyword evidence="5 7" id="KW-0975">Bacterial flagellum</keyword>
<dbReference type="Proteomes" id="UP001210770">
    <property type="component" value="Chromosome"/>
</dbReference>
<dbReference type="GO" id="GO:0009279">
    <property type="term" value="C:cell outer membrane"/>
    <property type="evidence" value="ECO:0007669"/>
    <property type="project" value="UniProtKB-SubCell"/>
</dbReference>
<evidence type="ECO:0000256" key="5">
    <source>
        <dbReference type="ARBA" id="ARBA00023143"/>
    </source>
</evidence>
<organism evidence="9 10">
    <name type="scientific">Sulfitobacter faviae</name>
    <dbReference type="NCBI Taxonomy" id="1775881"/>
    <lineage>
        <taxon>Bacteria</taxon>
        <taxon>Pseudomonadati</taxon>
        <taxon>Pseudomonadota</taxon>
        <taxon>Alphaproteobacteria</taxon>
        <taxon>Rhodobacterales</taxon>
        <taxon>Roseobacteraceae</taxon>
        <taxon>Sulfitobacter</taxon>
    </lineage>
</organism>
<dbReference type="GO" id="GO:0003774">
    <property type="term" value="F:cytoskeletal motor activity"/>
    <property type="evidence" value="ECO:0007669"/>
    <property type="project" value="InterPro"/>
</dbReference>
<evidence type="ECO:0000256" key="8">
    <source>
        <dbReference type="SAM" id="SignalP"/>
    </source>
</evidence>
<comment type="subcellular location">
    <subcellularLocation>
        <location evidence="7">Cell outer membrane</location>
        <topology evidence="7">Lipid-anchor</topology>
    </subcellularLocation>
    <subcellularLocation>
        <location evidence="7">Bacterial flagellum basal body</location>
    </subcellularLocation>
</comment>
<keyword evidence="9" id="KW-0966">Cell projection</keyword>
<gene>
    <name evidence="7" type="primary">flgH</name>
    <name evidence="9" type="ORF">PL336_04400</name>
</gene>